<evidence type="ECO:0000313" key="5">
    <source>
        <dbReference type="Proteomes" id="UP000636960"/>
    </source>
</evidence>
<keyword evidence="1" id="KW-0723">Serine/threonine-protein kinase</keyword>
<protein>
    <submittedName>
        <fullName evidence="4">Anti-sigma regulatory factor</fullName>
    </submittedName>
</protein>
<dbReference type="InterPro" id="IPR050267">
    <property type="entry name" value="Anti-sigma-factor_SerPK"/>
</dbReference>
<dbReference type="NCBIfam" id="NF041045">
    <property type="entry name" value="RsbA_anti_sig"/>
    <property type="match status" value="1"/>
</dbReference>
<dbReference type="InterPro" id="IPR036890">
    <property type="entry name" value="HATPase_C_sf"/>
</dbReference>
<dbReference type="InterPro" id="IPR003594">
    <property type="entry name" value="HATPase_dom"/>
</dbReference>
<accession>A0A919K4E1</accession>
<keyword evidence="1" id="KW-0808">Transferase</keyword>
<dbReference type="Gene3D" id="3.30.565.10">
    <property type="entry name" value="Histidine kinase-like ATPase, C-terminal domain"/>
    <property type="match status" value="1"/>
</dbReference>
<dbReference type="InterPro" id="IPR047718">
    <property type="entry name" value="RsbA-like_anti_sig"/>
</dbReference>
<dbReference type="PANTHER" id="PTHR35526:SF3">
    <property type="entry name" value="ANTI-SIGMA-F FACTOR RSBW"/>
    <property type="match status" value="1"/>
</dbReference>
<dbReference type="InterPro" id="IPR025847">
    <property type="entry name" value="MEDS_domain"/>
</dbReference>
<dbReference type="RefSeq" id="WP_203788761.1">
    <property type="nucleotide sequence ID" value="NZ_BOMV01000089.1"/>
</dbReference>
<dbReference type="Proteomes" id="UP000636960">
    <property type="component" value="Unassembled WGS sequence"/>
</dbReference>
<evidence type="ECO:0000256" key="1">
    <source>
        <dbReference type="ARBA" id="ARBA00022527"/>
    </source>
</evidence>
<dbReference type="GO" id="GO:0004674">
    <property type="term" value="F:protein serine/threonine kinase activity"/>
    <property type="evidence" value="ECO:0007669"/>
    <property type="project" value="UniProtKB-KW"/>
</dbReference>
<reference evidence="4" key="1">
    <citation type="submission" date="2021-01" db="EMBL/GenBank/DDBJ databases">
        <title>Whole genome shotgun sequence of Actinoplanes rishiriensis NBRC 108556.</title>
        <authorList>
            <person name="Komaki H."/>
            <person name="Tamura T."/>
        </authorList>
    </citation>
    <scope>NUCLEOTIDE SEQUENCE</scope>
    <source>
        <strain evidence="4">NBRC 108556</strain>
    </source>
</reference>
<evidence type="ECO:0000259" key="2">
    <source>
        <dbReference type="Pfam" id="PF13581"/>
    </source>
</evidence>
<organism evidence="4 5">
    <name type="scientific">Paractinoplanes rishiriensis</name>
    <dbReference type="NCBI Taxonomy" id="1050105"/>
    <lineage>
        <taxon>Bacteria</taxon>
        <taxon>Bacillati</taxon>
        <taxon>Actinomycetota</taxon>
        <taxon>Actinomycetes</taxon>
        <taxon>Micromonosporales</taxon>
        <taxon>Micromonosporaceae</taxon>
        <taxon>Paractinoplanes</taxon>
    </lineage>
</organism>
<proteinExistence type="predicted"/>
<feature type="domain" description="MEDS" evidence="3">
    <location>
        <begin position="7"/>
        <end position="151"/>
    </location>
</feature>
<name>A0A919K4E1_9ACTN</name>
<dbReference type="PANTHER" id="PTHR35526">
    <property type="entry name" value="ANTI-SIGMA-F FACTOR RSBW-RELATED"/>
    <property type="match status" value="1"/>
</dbReference>
<feature type="domain" description="Histidine kinase/HSP90-like ATPase" evidence="2">
    <location>
        <begin position="195"/>
        <end position="303"/>
    </location>
</feature>
<dbReference type="EMBL" id="BOMV01000089">
    <property type="protein sequence ID" value="GIF00697.1"/>
    <property type="molecule type" value="Genomic_DNA"/>
</dbReference>
<dbReference type="SUPFAM" id="SSF55874">
    <property type="entry name" value="ATPase domain of HSP90 chaperone/DNA topoisomerase II/histidine kinase"/>
    <property type="match status" value="1"/>
</dbReference>
<dbReference type="CDD" id="cd16936">
    <property type="entry name" value="HATPase_RsbW-like"/>
    <property type="match status" value="1"/>
</dbReference>
<dbReference type="Pfam" id="PF13581">
    <property type="entry name" value="HATPase_c_2"/>
    <property type="match status" value="1"/>
</dbReference>
<comment type="caution">
    <text evidence="4">The sequence shown here is derived from an EMBL/GenBank/DDBJ whole genome shotgun (WGS) entry which is preliminary data.</text>
</comment>
<gene>
    <name evidence="4" type="ORF">Ari01nite_81610</name>
</gene>
<keyword evidence="1" id="KW-0418">Kinase</keyword>
<evidence type="ECO:0000259" key="3">
    <source>
        <dbReference type="Pfam" id="PF14417"/>
    </source>
</evidence>
<dbReference type="Pfam" id="PF14417">
    <property type="entry name" value="MEDS"/>
    <property type="match status" value="1"/>
</dbReference>
<keyword evidence="5" id="KW-1185">Reference proteome</keyword>
<dbReference type="AlphaFoldDB" id="A0A919K4E1"/>
<evidence type="ECO:0000313" key="4">
    <source>
        <dbReference type="EMBL" id="GIF00697.1"/>
    </source>
</evidence>
<sequence>MRASTFDHPALLYRTSDEYLAGTTGFVRAARADGDRVLVAVPGDHLTLLRAALAGEEAGVAFADISESGRNPGRIIPSVLLQFAAEHADTRVSIVGEPVWPGRSALEYPACATHEALINVAFAGRDATILCPYDTSCLDAAMVDDARRTHPVLIEHGNRMPNDRYEEPLRTAARYNVPLPPPPDGAATMPYATGADLADVRAFVRRQSAGVLSAARAAELMLAAHELAANTITHTGGGGRIAVWPEPGLMACQVDDTGHLADPMAGRVPPPARQPSGRGLLLVNQLCDLVRLHTRPGATSIRIHILCG</sequence>